<evidence type="ECO:0000259" key="11">
    <source>
        <dbReference type="PROSITE" id="PS51712"/>
    </source>
</evidence>
<comment type="function">
    <text evidence="8 10">GTPase that plays an essential role in the late steps of ribosome biogenesis.</text>
</comment>
<keyword evidence="13" id="KW-1185">Reference proteome</keyword>
<keyword evidence="5 8" id="KW-0547">Nucleotide-binding</keyword>
<dbReference type="Pfam" id="PF14714">
    <property type="entry name" value="KH_dom-like"/>
    <property type="match status" value="1"/>
</dbReference>
<sequence length="443" mass="49082">MLPVVAIVGRPNVGKSTLFNRLTRTRDALISAYPGTTRDRQYGEVELESRRFILIDTGGITEETDEVGKLITHQATQAIEDADKILFLIDGQAGVTPEDKMIAEMLRRTGKPIYLAVNKTEGQDPALSVAEAYELGMEAPIAIAAVHGSGIARLIEQLFPDVMEEQPAETEEAVSAIKLAIVGRPNVGKSTLTNRLLGEERVIVHDMPGTTRDSIFIPLERFDKHYTLIDTAGIRKRKKISEVPEKFSVVKTLQAIENANVVLYVIDARIGVSEQDMKLLGFVLDCGKALVIAINKWDGMTEEAREHARATIDRHLDFVRFARVHFISALHGSGVGNLFDSIDEAYESATKKLSTPILTRLLEKALVTHSPPLVHGHRVKLRYAHPGGHNPPTIVIHGNRVNALPDSYKRFLANYFQTKLKLYGTPVKVEFKSSENPFAGKKR</sequence>
<evidence type="ECO:0000256" key="10">
    <source>
        <dbReference type="RuleBase" id="RU004481"/>
    </source>
</evidence>
<keyword evidence="4 10" id="KW-0677">Repeat</keyword>
<dbReference type="Pfam" id="PF01926">
    <property type="entry name" value="MMR_HSR1"/>
    <property type="match status" value="2"/>
</dbReference>
<protein>
    <recommendedName>
        <fullName evidence="2 8">GTPase Der</fullName>
    </recommendedName>
    <alternativeName>
        <fullName evidence="7 8">GTP-binding protein EngA</fullName>
    </alternativeName>
</protein>
<dbReference type="Gene3D" id="3.30.300.20">
    <property type="match status" value="1"/>
</dbReference>
<evidence type="ECO:0000256" key="3">
    <source>
        <dbReference type="ARBA" id="ARBA00022517"/>
    </source>
</evidence>
<keyword evidence="3 8" id="KW-0690">Ribosome biogenesis</keyword>
<comment type="similarity">
    <text evidence="1 8 9 10">Belongs to the TRAFAC class TrmE-Era-EngA-EngB-Septin-like GTPase superfamily. EngA (Der) GTPase family.</text>
</comment>
<feature type="domain" description="EngA-type G" evidence="11">
    <location>
        <begin position="3"/>
        <end position="166"/>
    </location>
</feature>
<feature type="binding site" evidence="8">
    <location>
        <begin position="118"/>
        <end position="121"/>
    </location>
    <ligand>
        <name>GTP</name>
        <dbReference type="ChEBI" id="CHEBI:37565"/>
        <label>1</label>
    </ligand>
</feature>
<dbReference type="InterPro" id="IPR005225">
    <property type="entry name" value="Small_GTP-bd"/>
</dbReference>
<dbReference type="SMART" id="SM00382">
    <property type="entry name" value="AAA"/>
    <property type="match status" value="2"/>
</dbReference>
<comment type="caution">
    <text evidence="12">The sequence shown here is derived from an EMBL/GenBank/DDBJ whole genome shotgun (WGS) entry which is preliminary data.</text>
</comment>
<evidence type="ECO:0000256" key="2">
    <source>
        <dbReference type="ARBA" id="ARBA00020953"/>
    </source>
</evidence>
<feature type="binding site" evidence="8">
    <location>
        <begin position="183"/>
        <end position="190"/>
    </location>
    <ligand>
        <name>GTP</name>
        <dbReference type="ChEBI" id="CHEBI:37565"/>
        <label>2</label>
    </ligand>
</feature>
<feature type="domain" description="EngA-type G" evidence="11">
    <location>
        <begin position="177"/>
        <end position="350"/>
    </location>
</feature>
<dbReference type="PROSITE" id="PS51712">
    <property type="entry name" value="G_ENGA"/>
    <property type="match status" value="2"/>
</dbReference>
<proteinExistence type="inferred from homology"/>
<dbReference type="PANTHER" id="PTHR43834:SF6">
    <property type="entry name" value="GTPASE DER"/>
    <property type="match status" value="1"/>
</dbReference>
<dbReference type="InterPro" id="IPR027417">
    <property type="entry name" value="P-loop_NTPase"/>
</dbReference>
<evidence type="ECO:0000256" key="7">
    <source>
        <dbReference type="ARBA" id="ARBA00032345"/>
    </source>
</evidence>
<reference evidence="12 13" key="1">
    <citation type="submission" date="2018-07" db="EMBL/GenBank/DDBJ databases">
        <title>Genomic Encyclopedia of Type Strains, Phase IV (KMG-IV): sequencing the most valuable type-strain genomes for metagenomic binning, comparative biology and taxonomic classification.</title>
        <authorList>
            <person name="Goeker M."/>
        </authorList>
    </citation>
    <scope>NUCLEOTIDE SEQUENCE [LARGE SCALE GENOMIC DNA]</scope>
    <source>
        <strain evidence="12 13">DSM 16500</strain>
    </source>
</reference>
<dbReference type="NCBIfam" id="TIGR03594">
    <property type="entry name" value="GTPase_EngA"/>
    <property type="match status" value="1"/>
</dbReference>
<evidence type="ECO:0000256" key="9">
    <source>
        <dbReference type="PROSITE-ProRule" id="PRU01049"/>
    </source>
</evidence>
<dbReference type="RefSeq" id="WP_114834148.1">
    <property type="nucleotide sequence ID" value="NZ_LR699114.1"/>
</dbReference>
<dbReference type="CDD" id="cd01895">
    <property type="entry name" value="EngA2"/>
    <property type="match status" value="1"/>
</dbReference>
<evidence type="ECO:0000256" key="5">
    <source>
        <dbReference type="ARBA" id="ARBA00022741"/>
    </source>
</evidence>
<feature type="binding site" evidence="8">
    <location>
        <begin position="9"/>
        <end position="16"/>
    </location>
    <ligand>
        <name>GTP</name>
        <dbReference type="ChEBI" id="CHEBI:37565"/>
        <label>1</label>
    </ligand>
</feature>
<dbReference type="OrthoDB" id="9805918at2"/>
<dbReference type="Proteomes" id="UP000254720">
    <property type="component" value="Unassembled WGS sequence"/>
</dbReference>
<evidence type="ECO:0000256" key="6">
    <source>
        <dbReference type="ARBA" id="ARBA00023134"/>
    </source>
</evidence>
<keyword evidence="6 8" id="KW-0342">GTP-binding</keyword>
<dbReference type="FunFam" id="3.30.300.20:FF:000004">
    <property type="entry name" value="GTPase Der"/>
    <property type="match status" value="1"/>
</dbReference>
<dbReference type="PIRSF" id="PIRSF006485">
    <property type="entry name" value="GTP-binding_EngA"/>
    <property type="match status" value="1"/>
</dbReference>
<evidence type="ECO:0000313" key="13">
    <source>
        <dbReference type="Proteomes" id="UP000254720"/>
    </source>
</evidence>
<organism evidence="12 13">
    <name type="scientific">Aquicella lusitana</name>
    <dbReference type="NCBI Taxonomy" id="254246"/>
    <lineage>
        <taxon>Bacteria</taxon>
        <taxon>Pseudomonadati</taxon>
        <taxon>Pseudomonadota</taxon>
        <taxon>Gammaproteobacteria</taxon>
        <taxon>Legionellales</taxon>
        <taxon>Coxiellaceae</taxon>
        <taxon>Aquicella</taxon>
    </lineage>
</organism>
<feature type="binding site" evidence="8">
    <location>
        <begin position="56"/>
        <end position="60"/>
    </location>
    <ligand>
        <name>GTP</name>
        <dbReference type="ChEBI" id="CHEBI:37565"/>
        <label>1</label>
    </ligand>
</feature>
<dbReference type="EMBL" id="QQAX01000008">
    <property type="protein sequence ID" value="RDI44802.1"/>
    <property type="molecule type" value="Genomic_DNA"/>
</dbReference>
<dbReference type="Gene3D" id="3.40.50.300">
    <property type="entry name" value="P-loop containing nucleotide triphosphate hydrolases"/>
    <property type="match status" value="2"/>
</dbReference>
<dbReference type="FunFam" id="3.40.50.300:FF:000040">
    <property type="entry name" value="GTPase Der"/>
    <property type="match status" value="1"/>
</dbReference>
<dbReference type="FunFam" id="3.40.50.300:FF:000057">
    <property type="entry name" value="GTPase Der"/>
    <property type="match status" value="1"/>
</dbReference>
<comment type="subunit">
    <text evidence="8">Associates with the 50S ribosomal subunit.</text>
</comment>
<dbReference type="InterPro" id="IPR003593">
    <property type="entry name" value="AAA+_ATPase"/>
</dbReference>
<evidence type="ECO:0000313" key="12">
    <source>
        <dbReference type="EMBL" id="RDI44802.1"/>
    </source>
</evidence>
<gene>
    <name evidence="8" type="primary">der</name>
    <name evidence="12" type="ORF">C8D86_10855</name>
</gene>
<dbReference type="PRINTS" id="PR00326">
    <property type="entry name" value="GTP1OBG"/>
</dbReference>
<evidence type="ECO:0000256" key="8">
    <source>
        <dbReference type="HAMAP-Rule" id="MF_00195"/>
    </source>
</evidence>
<dbReference type="HAMAP" id="MF_00195">
    <property type="entry name" value="GTPase_Der"/>
    <property type="match status" value="1"/>
</dbReference>
<dbReference type="GO" id="GO:0043022">
    <property type="term" value="F:ribosome binding"/>
    <property type="evidence" value="ECO:0007669"/>
    <property type="project" value="TreeGrafter"/>
</dbReference>
<dbReference type="NCBIfam" id="TIGR00231">
    <property type="entry name" value="small_GTP"/>
    <property type="match status" value="2"/>
</dbReference>
<evidence type="ECO:0000256" key="4">
    <source>
        <dbReference type="ARBA" id="ARBA00022737"/>
    </source>
</evidence>
<dbReference type="AlphaFoldDB" id="A0A370GM38"/>
<feature type="binding site" evidence="8">
    <location>
        <begin position="295"/>
        <end position="298"/>
    </location>
    <ligand>
        <name>GTP</name>
        <dbReference type="ChEBI" id="CHEBI:37565"/>
        <label>2</label>
    </ligand>
</feature>
<dbReference type="GO" id="GO:0005525">
    <property type="term" value="F:GTP binding"/>
    <property type="evidence" value="ECO:0007669"/>
    <property type="project" value="UniProtKB-UniRule"/>
</dbReference>
<dbReference type="SUPFAM" id="SSF52540">
    <property type="entry name" value="P-loop containing nucleoside triphosphate hydrolases"/>
    <property type="match status" value="2"/>
</dbReference>
<dbReference type="InterPro" id="IPR006073">
    <property type="entry name" value="GTP-bd"/>
</dbReference>
<evidence type="ECO:0000256" key="1">
    <source>
        <dbReference type="ARBA" id="ARBA00008279"/>
    </source>
</evidence>
<dbReference type="GO" id="GO:0042254">
    <property type="term" value="P:ribosome biogenesis"/>
    <property type="evidence" value="ECO:0007669"/>
    <property type="project" value="UniProtKB-KW"/>
</dbReference>
<feature type="binding site" evidence="8">
    <location>
        <begin position="230"/>
        <end position="234"/>
    </location>
    <ligand>
        <name>GTP</name>
        <dbReference type="ChEBI" id="CHEBI:37565"/>
        <label>2</label>
    </ligand>
</feature>
<dbReference type="InterPro" id="IPR016484">
    <property type="entry name" value="GTPase_Der"/>
</dbReference>
<name>A0A370GM38_9COXI</name>
<dbReference type="InterPro" id="IPR031166">
    <property type="entry name" value="G_ENGA"/>
</dbReference>
<accession>A0A370GM38</accession>
<dbReference type="CDD" id="cd01894">
    <property type="entry name" value="EngA1"/>
    <property type="match status" value="1"/>
</dbReference>
<dbReference type="InterPro" id="IPR032859">
    <property type="entry name" value="KH_dom-like"/>
</dbReference>
<dbReference type="PANTHER" id="PTHR43834">
    <property type="entry name" value="GTPASE DER"/>
    <property type="match status" value="1"/>
</dbReference>
<dbReference type="InterPro" id="IPR015946">
    <property type="entry name" value="KH_dom-like_a/b"/>
</dbReference>